<dbReference type="InterPro" id="IPR011990">
    <property type="entry name" value="TPR-like_helical_dom_sf"/>
</dbReference>
<dbReference type="PANTHER" id="PTHR46782:SF2">
    <property type="entry name" value="OS07G0545900 PROTEIN"/>
    <property type="match status" value="1"/>
</dbReference>
<dbReference type="STRING" id="542762.A0A4S4EEA8"/>
<dbReference type="PANTHER" id="PTHR46782">
    <property type="entry name" value="OS01G0757700 PROTEIN"/>
    <property type="match status" value="1"/>
</dbReference>
<dbReference type="InterPro" id="IPR044646">
    <property type="entry name" value="EMB1417-like"/>
</dbReference>
<dbReference type="EMBL" id="SDRB02005126">
    <property type="protein sequence ID" value="THG14711.1"/>
    <property type="molecule type" value="Genomic_DNA"/>
</dbReference>
<protein>
    <recommendedName>
        <fullName evidence="3">Pentacotripeptide-repeat region of PRORP domain-containing protein</fullName>
    </recommendedName>
</protein>
<evidence type="ECO:0000313" key="2">
    <source>
        <dbReference type="Proteomes" id="UP000306102"/>
    </source>
</evidence>
<gene>
    <name evidence="1" type="ORF">TEA_015642</name>
</gene>
<sequence length="465" mass="53156">MLHQFGVTGSEEMGQIEQSRYATSVGVTGVRRDGAGSNFLFLLEIRAMLVFGSRNPLFFEFSSIGKKQIRINRVKPSLGVEFSKCRFSFLQKATEFSLFTEKASKNNLKITRKAGKKQHHLWIKRDSAGSGQKALNLVRIVSALPNEKEAVYGALDKWTAWETEFPLIAATKALRILRKRSQWIRVIQMKCRGPLHHLRAMMTAACHGLGCFQAIRAALRRSQASLDDAKHLRPSLEDSRAYKKRTMKKLLMEAFLNLQEASRILFKNIYTNIYFILQVSKWMLSKGQGATMGTYDTLLLAFDMDQRVDEAESLWNMILHTHTRSISKQLFARMISLYDHHNIPDKIIEVFADMEELGVKPDEDTVRKVARAFQKLGQADKKKLVLKKYLSKWKYIHYNGERVRFFHLDASRVESNIKFGKQEVMMVTTDVVKVMVVIPLSLGSRGNSIQKIDYTTVVLAGIIVI</sequence>
<comment type="caution">
    <text evidence="1">The sequence shown here is derived from an EMBL/GenBank/DDBJ whole genome shotgun (WGS) entry which is preliminary data.</text>
</comment>
<dbReference type="Proteomes" id="UP000306102">
    <property type="component" value="Unassembled WGS sequence"/>
</dbReference>
<keyword evidence="2" id="KW-1185">Reference proteome</keyword>
<name>A0A4S4EEA8_CAMSN</name>
<evidence type="ECO:0008006" key="3">
    <source>
        <dbReference type="Google" id="ProtNLM"/>
    </source>
</evidence>
<evidence type="ECO:0000313" key="1">
    <source>
        <dbReference type="EMBL" id="THG14711.1"/>
    </source>
</evidence>
<proteinExistence type="predicted"/>
<dbReference type="AlphaFoldDB" id="A0A4S4EEA8"/>
<organism evidence="1 2">
    <name type="scientific">Camellia sinensis var. sinensis</name>
    <name type="common">China tea</name>
    <dbReference type="NCBI Taxonomy" id="542762"/>
    <lineage>
        <taxon>Eukaryota</taxon>
        <taxon>Viridiplantae</taxon>
        <taxon>Streptophyta</taxon>
        <taxon>Embryophyta</taxon>
        <taxon>Tracheophyta</taxon>
        <taxon>Spermatophyta</taxon>
        <taxon>Magnoliopsida</taxon>
        <taxon>eudicotyledons</taxon>
        <taxon>Gunneridae</taxon>
        <taxon>Pentapetalae</taxon>
        <taxon>asterids</taxon>
        <taxon>Ericales</taxon>
        <taxon>Theaceae</taxon>
        <taxon>Camellia</taxon>
    </lineage>
</organism>
<dbReference type="Gene3D" id="1.25.40.10">
    <property type="entry name" value="Tetratricopeptide repeat domain"/>
    <property type="match status" value="1"/>
</dbReference>
<reference evidence="1 2" key="1">
    <citation type="journal article" date="2018" name="Proc. Natl. Acad. Sci. U.S.A.">
        <title>Draft genome sequence of Camellia sinensis var. sinensis provides insights into the evolution of the tea genome and tea quality.</title>
        <authorList>
            <person name="Wei C."/>
            <person name="Yang H."/>
            <person name="Wang S."/>
            <person name="Zhao J."/>
            <person name="Liu C."/>
            <person name="Gao L."/>
            <person name="Xia E."/>
            <person name="Lu Y."/>
            <person name="Tai Y."/>
            <person name="She G."/>
            <person name="Sun J."/>
            <person name="Cao H."/>
            <person name="Tong W."/>
            <person name="Gao Q."/>
            <person name="Li Y."/>
            <person name="Deng W."/>
            <person name="Jiang X."/>
            <person name="Wang W."/>
            <person name="Chen Q."/>
            <person name="Zhang S."/>
            <person name="Li H."/>
            <person name="Wu J."/>
            <person name="Wang P."/>
            <person name="Li P."/>
            <person name="Shi C."/>
            <person name="Zheng F."/>
            <person name="Jian J."/>
            <person name="Huang B."/>
            <person name="Shan D."/>
            <person name="Shi M."/>
            <person name="Fang C."/>
            <person name="Yue Y."/>
            <person name="Li F."/>
            <person name="Li D."/>
            <person name="Wei S."/>
            <person name="Han B."/>
            <person name="Jiang C."/>
            <person name="Yin Y."/>
            <person name="Xia T."/>
            <person name="Zhang Z."/>
            <person name="Bennetzen J.L."/>
            <person name="Zhao S."/>
            <person name="Wan X."/>
        </authorList>
    </citation>
    <scope>NUCLEOTIDE SEQUENCE [LARGE SCALE GENOMIC DNA]</scope>
    <source>
        <strain evidence="2">cv. Shuchazao</strain>
        <tissue evidence="1">Leaf</tissue>
    </source>
</reference>
<accession>A0A4S4EEA8</accession>